<protein>
    <submittedName>
        <fullName evidence="5">Uncharacterized protein</fullName>
    </submittedName>
</protein>
<dbReference type="SUPFAM" id="SSF51735">
    <property type="entry name" value="NAD(P)-binding Rossmann-fold domains"/>
    <property type="match status" value="1"/>
</dbReference>
<dbReference type="Pfam" id="PF01113">
    <property type="entry name" value="DapB_N"/>
    <property type="match status" value="1"/>
</dbReference>
<dbReference type="RefSeq" id="WP_007001107.1">
    <property type="nucleotide sequence ID" value="NZ_JH992955.1"/>
</dbReference>
<dbReference type="InterPro" id="IPR045760">
    <property type="entry name" value="DAP_DH_C"/>
</dbReference>
<dbReference type="EMBL" id="AGWL01000005">
    <property type="protein sequence ID" value="EKU95140.1"/>
    <property type="molecule type" value="Genomic_DNA"/>
</dbReference>
<evidence type="ECO:0000256" key="2">
    <source>
        <dbReference type="ARBA" id="ARBA00023002"/>
    </source>
</evidence>
<evidence type="ECO:0000259" key="3">
    <source>
        <dbReference type="Pfam" id="PF01113"/>
    </source>
</evidence>
<dbReference type="CDD" id="cd24146">
    <property type="entry name" value="nat-AmDH_N_like"/>
    <property type="match status" value="1"/>
</dbReference>
<dbReference type="InterPro" id="IPR000846">
    <property type="entry name" value="DapB_N"/>
</dbReference>
<dbReference type="InterPro" id="IPR036291">
    <property type="entry name" value="NAD(P)-bd_dom_sf"/>
</dbReference>
<evidence type="ECO:0000256" key="1">
    <source>
        <dbReference type="ARBA" id="ARBA00022857"/>
    </source>
</evidence>
<feature type="domain" description="Dihydrodipicolinate reductase N-terminal" evidence="3">
    <location>
        <begin position="5"/>
        <end position="101"/>
    </location>
</feature>
<dbReference type="Gene3D" id="3.40.50.720">
    <property type="entry name" value="NAD(P)-binding Rossmann-like Domain"/>
    <property type="match status" value="1"/>
</dbReference>
<comment type="caution">
    <text evidence="5">The sequence shown here is derived from an EMBL/GenBank/DDBJ whole genome shotgun (WGS) entry which is preliminary data.</text>
</comment>
<evidence type="ECO:0000313" key="5">
    <source>
        <dbReference type="EMBL" id="EKU95140.1"/>
    </source>
</evidence>
<reference evidence="5 6" key="1">
    <citation type="submission" date="2012-09" db="EMBL/GenBank/DDBJ databases">
        <title>The Genome Sequence of Actinobaculum massiliae ACS-171-V-COL2.</title>
        <authorList>
            <consortium name="The Broad Institute Genome Sequencing Platform"/>
            <person name="Earl A."/>
            <person name="Ward D."/>
            <person name="Feldgarden M."/>
            <person name="Gevers D."/>
            <person name="Saerens B."/>
            <person name="Vaneechoutte M."/>
            <person name="Walker B."/>
            <person name="Young S.K."/>
            <person name="Zeng Q."/>
            <person name="Gargeya S."/>
            <person name="Fitzgerald M."/>
            <person name="Haas B."/>
            <person name="Abouelleil A."/>
            <person name="Alvarado L."/>
            <person name="Arachchi H.M."/>
            <person name="Berlin A."/>
            <person name="Chapman S.B."/>
            <person name="Goldberg J."/>
            <person name="Griggs A."/>
            <person name="Gujja S."/>
            <person name="Hansen M."/>
            <person name="Howarth C."/>
            <person name="Imamovic A."/>
            <person name="Larimer J."/>
            <person name="McCowen C."/>
            <person name="Montmayeur A."/>
            <person name="Murphy C."/>
            <person name="Neiman D."/>
            <person name="Pearson M."/>
            <person name="Priest M."/>
            <person name="Roberts A."/>
            <person name="Saif S."/>
            <person name="Shea T."/>
            <person name="Sisk P."/>
            <person name="Sykes S."/>
            <person name="Wortman J."/>
            <person name="Nusbaum C."/>
            <person name="Birren B."/>
        </authorList>
    </citation>
    <scope>NUCLEOTIDE SEQUENCE [LARGE SCALE GENOMIC DNA]</scope>
    <source>
        <strain evidence="6">ACS-171-V-Col2</strain>
    </source>
</reference>
<dbReference type="PATRIC" id="fig|883066.3.peg.940"/>
<dbReference type="HOGENOM" id="CLU_050509_1_0_11"/>
<dbReference type="Proteomes" id="UP000009888">
    <property type="component" value="Unassembled WGS sequence"/>
</dbReference>
<evidence type="ECO:0000259" key="4">
    <source>
        <dbReference type="Pfam" id="PF19328"/>
    </source>
</evidence>
<dbReference type="Pfam" id="PF19328">
    <property type="entry name" value="DAP_DH_C"/>
    <property type="match status" value="1"/>
</dbReference>
<dbReference type="GO" id="GO:0008839">
    <property type="term" value="F:4-hydroxy-tetrahydrodipicolinate reductase"/>
    <property type="evidence" value="ECO:0007669"/>
    <property type="project" value="InterPro"/>
</dbReference>
<gene>
    <name evidence="5" type="ORF">HMPREF9233_00901</name>
</gene>
<dbReference type="GO" id="GO:0009089">
    <property type="term" value="P:lysine biosynthetic process via diaminopimelate"/>
    <property type="evidence" value="ECO:0007669"/>
    <property type="project" value="InterPro"/>
</dbReference>
<keyword evidence="6" id="KW-1185">Reference proteome</keyword>
<dbReference type="eggNOG" id="COG3804">
    <property type="taxonomic scope" value="Bacteria"/>
</dbReference>
<name>K9F0W3_9ACTO</name>
<sequence>MAEPIRVVIKGLGVVGKQFVSEFLERDGEVVGAVDGWDKIIGADLGTHCGRAELGIQIEKDLDAVLDRTHPDVLVLANASAISDQEADIRAAITHGVNVVTSAENAFYWRRIEPELGGQLDAEARKAGVTILGTGIQDVFWALLPAVLSGASHSVERISGSTVGIMDGWGPVVMEESRIGWTMEQFEAAKSPQTEHLDPGAIALYALADRLGLTVTGEDTRVDPVTHDQPLFAKALDREIPVGELIGNAATLELKTRESVTLSSTFTARLSTFEGETEKSVWEISGRPPLKIAVDDIRGDMTTTSAMINRLPDVINASPGFLTVADLPAPRYRARLIKEQ</sequence>
<accession>K9F0W3</accession>
<dbReference type="AlphaFoldDB" id="K9F0W3"/>
<evidence type="ECO:0000313" key="6">
    <source>
        <dbReference type="Proteomes" id="UP000009888"/>
    </source>
</evidence>
<feature type="domain" description="2,4-diaminopentanoate dehydrogenase C-terminal" evidence="4">
    <location>
        <begin position="146"/>
        <end position="331"/>
    </location>
</feature>
<keyword evidence="2" id="KW-0560">Oxidoreductase</keyword>
<proteinExistence type="predicted"/>
<organism evidence="5 6">
    <name type="scientific">Actinobaculum massiliense ACS-171-V-Col2</name>
    <dbReference type="NCBI Taxonomy" id="883066"/>
    <lineage>
        <taxon>Bacteria</taxon>
        <taxon>Bacillati</taxon>
        <taxon>Actinomycetota</taxon>
        <taxon>Actinomycetes</taxon>
        <taxon>Actinomycetales</taxon>
        <taxon>Actinomycetaceae</taxon>
        <taxon>Actinobaculum</taxon>
    </lineage>
</organism>
<keyword evidence="1" id="KW-0521">NADP</keyword>